<comment type="similarity">
    <text evidence="2">Belongs to the bacterial solute-binding protein 1 family.</text>
</comment>
<dbReference type="PANTHER" id="PTHR30006:SF3">
    <property type="entry name" value="THIAMINE-BINDING PERIPLASMIC PROTEIN"/>
    <property type="match status" value="1"/>
</dbReference>
<dbReference type="GO" id="GO:0030975">
    <property type="term" value="F:thiamine binding"/>
    <property type="evidence" value="ECO:0007669"/>
    <property type="project" value="TreeGrafter"/>
</dbReference>
<dbReference type="GO" id="GO:0030976">
    <property type="term" value="F:thiamine pyrophosphate binding"/>
    <property type="evidence" value="ECO:0007669"/>
    <property type="project" value="TreeGrafter"/>
</dbReference>
<evidence type="ECO:0000256" key="2">
    <source>
        <dbReference type="ARBA" id="ARBA00008520"/>
    </source>
</evidence>
<comment type="caution">
    <text evidence="7">The sequence shown here is derived from an EMBL/GenBank/DDBJ whole genome shotgun (WGS) entry which is preliminary data.</text>
</comment>
<dbReference type="CDD" id="cd13589">
    <property type="entry name" value="PBP2_polyamine_RpCGA009"/>
    <property type="match status" value="1"/>
</dbReference>
<dbReference type="GO" id="GO:0015888">
    <property type="term" value="P:thiamine transport"/>
    <property type="evidence" value="ECO:0007669"/>
    <property type="project" value="TreeGrafter"/>
</dbReference>
<dbReference type="Gene3D" id="3.40.190.10">
    <property type="entry name" value="Periplasmic binding protein-like II"/>
    <property type="match status" value="2"/>
</dbReference>
<feature type="chain" id="PRO_5030880097" evidence="6">
    <location>
        <begin position="38"/>
        <end position="352"/>
    </location>
</feature>
<evidence type="ECO:0000256" key="3">
    <source>
        <dbReference type="ARBA" id="ARBA00022448"/>
    </source>
</evidence>
<organism evidence="7 8">
    <name type="scientific">Brucella intermedia</name>
    <dbReference type="NCBI Taxonomy" id="94625"/>
    <lineage>
        <taxon>Bacteria</taxon>
        <taxon>Pseudomonadati</taxon>
        <taxon>Pseudomonadota</taxon>
        <taxon>Alphaproteobacteria</taxon>
        <taxon>Hyphomicrobiales</taxon>
        <taxon>Brucellaceae</taxon>
        <taxon>Brucella/Ochrobactrum group</taxon>
        <taxon>Brucella</taxon>
    </lineage>
</organism>
<dbReference type="InterPro" id="IPR006311">
    <property type="entry name" value="TAT_signal"/>
</dbReference>
<gene>
    <name evidence="7" type="ORF">GXX48_17720</name>
</gene>
<proteinExistence type="inferred from homology"/>
<name>A0A7V6PEG0_9HYPH</name>
<dbReference type="Proteomes" id="UP000551563">
    <property type="component" value="Unassembled WGS sequence"/>
</dbReference>
<dbReference type="Pfam" id="PF13416">
    <property type="entry name" value="SBP_bac_8"/>
    <property type="match status" value="1"/>
</dbReference>
<accession>A0A7V6PEG0</accession>
<evidence type="ECO:0000313" key="8">
    <source>
        <dbReference type="Proteomes" id="UP000551563"/>
    </source>
</evidence>
<dbReference type="SUPFAM" id="SSF53850">
    <property type="entry name" value="Periplasmic binding protein-like II"/>
    <property type="match status" value="1"/>
</dbReference>
<reference evidence="7 8" key="1">
    <citation type="journal article" date="2020" name="Biotechnol. Biofuels">
        <title>New insights from the biogas microbiome by comprehensive genome-resolved metagenomics of nearly 1600 species originating from multiple anaerobic digesters.</title>
        <authorList>
            <person name="Campanaro S."/>
            <person name="Treu L."/>
            <person name="Rodriguez-R L.M."/>
            <person name="Kovalovszki A."/>
            <person name="Ziels R.M."/>
            <person name="Maus I."/>
            <person name="Zhu X."/>
            <person name="Kougias P.G."/>
            <person name="Basile A."/>
            <person name="Luo G."/>
            <person name="Schluter A."/>
            <person name="Konstantinidis K.T."/>
            <person name="Angelidaki I."/>
        </authorList>
    </citation>
    <scope>NUCLEOTIDE SEQUENCE [LARGE SCALE GENOMIC DNA]</scope>
    <source>
        <strain evidence="7">AS04akNAM_66</strain>
    </source>
</reference>
<dbReference type="GO" id="GO:0030288">
    <property type="term" value="C:outer membrane-bounded periplasmic space"/>
    <property type="evidence" value="ECO:0007669"/>
    <property type="project" value="TreeGrafter"/>
</dbReference>
<evidence type="ECO:0000256" key="4">
    <source>
        <dbReference type="ARBA" id="ARBA00022729"/>
    </source>
</evidence>
<keyword evidence="5" id="KW-0574">Periplasm</keyword>
<evidence type="ECO:0000256" key="1">
    <source>
        <dbReference type="ARBA" id="ARBA00004418"/>
    </source>
</evidence>
<keyword evidence="3" id="KW-0813">Transport</keyword>
<dbReference type="InterPro" id="IPR006059">
    <property type="entry name" value="SBP"/>
</dbReference>
<sequence length="352" mass="38921">MSMKTVGKLNLSRRSLMLSAGAALAAPALMRSHYAFADNPLTLVTWGGAYQDLIQKVFADPYAKETGVAVRLLSGPDLAKAKGQVRSGQVEWDVIDVTAAMVTAGEAEDLWEPLPADIVDPADLLLPLRKSSAPYLMFGGVMGYAPGRAGDKYPRTFKDFFDVEKVPGRRGLRTRISETLEIALVADGVDPKSLYPLDVERGFAVLDKIKPHVTKWIDQTPQTISLVQNNEIDFVYTYNGRVESARTANIDMAFSQDQALILNQYLAVLKGSSKAEEAIKFVAYCMSSDRQAEFANAYYSVPARKSALAKVRPEVASRLPDINNPANVVMNDTWWGENYVELDRRFKEWLAS</sequence>
<evidence type="ECO:0000256" key="5">
    <source>
        <dbReference type="ARBA" id="ARBA00022764"/>
    </source>
</evidence>
<protein>
    <submittedName>
        <fullName evidence="7">ABC transporter substrate-binding protein</fullName>
    </submittedName>
</protein>
<feature type="signal peptide" evidence="6">
    <location>
        <begin position="1"/>
        <end position="37"/>
    </location>
</feature>
<dbReference type="PROSITE" id="PS51318">
    <property type="entry name" value="TAT"/>
    <property type="match status" value="1"/>
</dbReference>
<comment type="subcellular location">
    <subcellularLocation>
        <location evidence="1">Periplasm</location>
    </subcellularLocation>
</comment>
<keyword evidence="4 6" id="KW-0732">Signal</keyword>
<dbReference type="EMBL" id="DUMN01000502">
    <property type="protein sequence ID" value="HHV69459.1"/>
    <property type="molecule type" value="Genomic_DNA"/>
</dbReference>
<evidence type="ECO:0000256" key="6">
    <source>
        <dbReference type="SAM" id="SignalP"/>
    </source>
</evidence>
<evidence type="ECO:0000313" key="7">
    <source>
        <dbReference type="EMBL" id="HHV69459.1"/>
    </source>
</evidence>
<dbReference type="AlphaFoldDB" id="A0A7V6PEG0"/>
<dbReference type="PANTHER" id="PTHR30006">
    <property type="entry name" value="THIAMINE-BINDING PERIPLASMIC PROTEIN-RELATED"/>
    <property type="match status" value="1"/>
</dbReference>